<dbReference type="PATRIC" id="fig|1424334.3.peg.1417"/>
<comment type="caution">
    <text evidence="3">The sequence shown here is derived from an EMBL/GenBank/DDBJ whole genome shotgun (WGS) entry which is preliminary data.</text>
</comment>
<gene>
    <name evidence="3" type="ORF">W822_07095</name>
</gene>
<reference evidence="3 4" key="1">
    <citation type="journal article" date="2014" name="Genome Announc.">
        <title>Draft Genome Sequence of Advenella kashmirensis Strain W13003, a Polycyclic Aromatic Hydrocarbon-Degrading Bacterium.</title>
        <authorList>
            <person name="Wang X."/>
            <person name="Jin D."/>
            <person name="Zhou L."/>
            <person name="Wu L."/>
            <person name="An W."/>
            <person name="Zhao L."/>
        </authorList>
    </citation>
    <scope>NUCLEOTIDE SEQUENCE [LARGE SCALE GENOMIC DNA]</scope>
    <source>
        <strain evidence="3 4">W13003</strain>
    </source>
</reference>
<keyword evidence="1" id="KW-0732">Signal</keyword>
<keyword evidence="4" id="KW-1185">Reference proteome</keyword>
<feature type="domain" description="Lysozyme inhibitor LprI-like N-terminal" evidence="2">
    <location>
        <begin position="23"/>
        <end position="113"/>
    </location>
</feature>
<evidence type="ECO:0000313" key="3">
    <source>
        <dbReference type="EMBL" id="ETF02617.1"/>
    </source>
</evidence>
<proteinExistence type="predicted"/>
<dbReference type="eggNOG" id="COG3755">
    <property type="taxonomic scope" value="Bacteria"/>
</dbReference>
<dbReference type="InterPro" id="IPR009739">
    <property type="entry name" value="LprI-like_N"/>
</dbReference>
<dbReference type="PANTHER" id="PTHR39176:SF1">
    <property type="entry name" value="PERIPLASMIC PROTEIN"/>
    <property type="match status" value="1"/>
</dbReference>
<dbReference type="EMBL" id="AYXT01000009">
    <property type="protein sequence ID" value="ETF02617.1"/>
    <property type="molecule type" value="Genomic_DNA"/>
</dbReference>
<protein>
    <recommendedName>
        <fullName evidence="2">Lysozyme inhibitor LprI-like N-terminal domain-containing protein</fullName>
    </recommendedName>
</protein>
<name>V8QSM2_9BURK</name>
<dbReference type="Gene3D" id="1.20.1270.180">
    <property type="match status" value="1"/>
</dbReference>
<feature type="signal peptide" evidence="1">
    <location>
        <begin position="1"/>
        <end position="26"/>
    </location>
</feature>
<dbReference type="OrthoDB" id="7340239at2"/>
<dbReference type="Proteomes" id="UP000018733">
    <property type="component" value="Unassembled WGS sequence"/>
</dbReference>
<evidence type="ECO:0000256" key="1">
    <source>
        <dbReference type="SAM" id="SignalP"/>
    </source>
</evidence>
<dbReference type="AlphaFoldDB" id="V8QSM2"/>
<feature type="chain" id="PRO_5004771785" description="Lysozyme inhibitor LprI-like N-terminal domain-containing protein" evidence="1">
    <location>
        <begin position="27"/>
        <end position="130"/>
    </location>
</feature>
<evidence type="ECO:0000259" key="2">
    <source>
        <dbReference type="Pfam" id="PF07007"/>
    </source>
</evidence>
<dbReference type="HOGENOM" id="CLU_128596_4_2_4"/>
<dbReference type="RefSeq" id="WP_024004400.1">
    <property type="nucleotide sequence ID" value="NZ_KI650979.1"/>
</dbReference>
<sequence>MFRKAFLNTAITCLGIVAAVNNVSHAQTQSEMNQSANVDYKKADAELNKSYRDVLNKLDASGKTDLKAAQNAWIKYRDLDCKFQSGGASGGSVQAMVVAGCLTDKTVARTKELNGLLHCQEGDVSCVVAP</sequence>
<dbReference type="STRING" id="1424334.W822_07095"/>
<dbReference type="PANTHER" id="PTHR39176">
    <property type="entry name" value="PERIPLASMIC PROTEIN-RELATED"/>
    <property type="match status" value="1"/>
</dbReference>
<organism evidence="3 4">
    <name type="scientific">Advenella kashmirensis W13003</name>
    <dbReference type="NCBI Taxonomy" id="1424334"/>
    <lineage>
        <taxon>Bacteria</taxon>
        <taxon>Pseudomonadati</taxon>
        <taxon>Pseudomonadota</taxon>
        <taxon>Betaproteobacteria</taxon>
        <taxon>Burkholderiales</taxon>
        <taxon>Alcaligenaceae</taxon>
    </lineage>
</organism>
<accession>V8QSM2</accession>
<dbReference type="Pfam" id="PF07007">
    <property type="entry name" value="LprI"/>
    <property type="match status" value="1"/>
</dbReference>
<evidence type="ECO:0000313" key="4">
    <source>
        <dbReference type="Proteomes" id="UP000018733"/>
    </source>
</evidence>